<dbReference type="InterPro" id="IPR002881">
    <property type="entry name" value="DUF58"/>
</dbReference>
<dbReference type="Proteomes" id="UP000249260">
    <property type="component" value="Unassembled WGS sequence"/>
</dbReference>
<evidence type="ECO:0000256" key="2">
    <source>
        <dbReference type="SAM" id="Phobius"/>
    </source>
</evidence>
<feature type="transmembrane region" description="Helical" evidence="2">
    <location>
        <begin position="42"/>
        <end position="62"/>
    </location>
</feature>
<evidence type="ECO:0000313" key="5">
    <source>
        <dbReference type="Proteomes" id="UP000249260"/>
    </source>
</evidence>
<evidence type="ECO:0000259" key="3">
    <source>
        <dbReference type="Pfam" id="PF01882"/>
    </source>
</evidence>
<dbReference type="OrthoDB" id="140416at2"/>
<reference evidence="4 5" key="1">
    <citation type="submission" date="2018-06" db="EMBL/GenBank/DDBJ databases">
        <title>Paenibacillus montanisoli sp. nov., isolated from mountain area soil.</title>
        <authorList>
            <person name="Wu M."/>
        </authorList>
    </citation>
    <scope>NUCLEOTIDE SEQUENCE [LARGE SCALE GENOMIC DNA]</scope>
    <source>
        <strain evidence="4 5">RA17</strain>
    </source>
</reference>
<feature type="transmembrane region" description="Helical" evidence="2">
    <location>
        <begin position="68"/>
        <end position="89"/>
    </location>
</feature>
<dbReference type="Pfam" id="PF01882">
    <property type="entry name" value="DUF58"/>
    <property type="match status" value="1"/>
</dbReference>
<dbReference type="RefSeq" id="WP_112884211.1">
    <property type="nucleotide sequence ID" value="NZ_QLUW01000004.1"/>
</dbReference>
<feature type="region of interest" description="Disordered" evidence="1">
    <location>
        <begin position="1"/>
        <end position="31"/>
    </location>
</feature>
<keyword evidence="5" id="KW-1185">Reference proteome</keyword>
<comment type="caution">
    <text evidence="4">The sequence shown here is derived from an EMBL/GenBank/DDBJ whole genome shotgun (WGS) entry which is preliminary data.</text>
</comment>
<gene>
    <name evidence="4" type="ORF">DL346_20310</name>
</gene>
<accession>A0A328TXK2</accession>
<dbReference type="PANTHER" id="PTHR34351">
    <property type="entry name" value="SLR1927 PROTEIN-RELATED"/>
    <property type="match status" value="1"/>
</dbReference>
<dbReference type="PANTHER" id="PTHR34351:SF2">
    <property type="entry name" value="DUF58 DOMAIN-CONTAINING PROTEIN"/>
    <property type="match status" value="1"/>
</dbReference>
<keyword evidence="2" id="KW-0812">Transmembrane</keyword>
<keyword evidence="2" id="KW-0472">Membrane</keyword>
<keyword evidence="2" id="KW-1133">Transmembrane helix</keyword>
<dbReference type="EMBL" id="QLUW01000004">
    <property type="protein sequence ID" value="RAP74422.1"/>
    <property type="molecule type" value="Genomic_DNA"/>
</dbReference>
<name>A0A328TXK2_9BACL</name>
<sequence>MKRNERKQAGQAGKAEAMQTGQAGLAAPSRRAAERSKLRSRYFAKAMVILLLGASLAALYARGGAVEWLLATVLAAVSIGCLIFPYFAVGKLSVKRSVKEAGRLFDGGEMEVQLKLRFSRPVPFMWVGVSDEVVPVSAARDGKRVMARHAFLPGLKRAFQLTYTVKGLRRGELDFGTVQVTVGDMLGLTVRTFEVVCAGKALVHAKAPAGESFSDLPGFRPGSTSSERQPIAAIGGQMITAAARASRSGAGPDVRTYMPGDSPRRVDWRAMARGLGMQTRVSNAEEAGQLIVLLETTASAYGGDERLFDAHVGRAALLIGQAVREGKNVLLLTNGADGRKEQKVRAGERADLLAAEEQLARLQWSLTGEPLPQLVSDVVAGMSRGAALVCLAAEMKAGKAASAEPEPAADYVVYSAKLAAVRGVRLVLLLSQKATEAKPSDAGWSKRLQGTGCLVKSLPVPQAYRNQVPEVADSNMTVDGERGVIHVSTASS</sequence>
<dbReference type="AlphaFoldDB" id="A0A328TXK2"/>
<organism evidence="4 5">
    <name type="scientific">Paenibacillus montanisoli</name>
    <dbReference type="NCBI Taxonomy" id="2081970"/>
    <lineage>
        <taxon>Bacteria</taxon>
        <taxon>Bacillati</taxon>
        <taxon>Bacillota</taxon>
        <taxon>Bacilli</taxon>
        <taxon>Bacillales</taxon>
        <taxon>Paenibacillaceae</taxon>
        <taxon>Paenibacillus</taxon>
    </lineage>
</organism>
<proteinExistence type="predicted"/>
<evidence type="ECO:0000256" key="1">
    <source>
        <dbReference type="SAM" id="MobiDB-lite"/>
    </source>
</evidence>
<feature type="domain" description="DUF58" evidence="3">
    <location>
        <begin position="253"/>
        <end position="333"/>
    </location>
</feature>
<evidence type="ECO:0000313" key="4">
    <source>
        <dbReference type="EMBL" id="RAP74422.1"/>
    </source>
</evidence>
<protein>
    <recommendedName>
        <fullName evidence="3">DUF58 domain-containing protein</fullName>
    </recommendedName>
</protein>